<gene>
    <name evidence="1" type="primary">WBGene00203538</name>
</gene>
<reference evidence="1" key="2">
    <citation type="submission" date="2022-06" db="UniProtKB">
        <authorList>
            <consortium name="EnsemblMetazoa"/>
        </authorList>
    </citation>
    <scope>IDENTIFICATION</scope>
    <source>
        <strain evidence="1">PS312</strain>
    </source>
</reference>
<name>A0A2A6CRU7_PRIPA</name>
<accession>A0A8R1UKJ2</accession>
<dbReference type="Proteomes" id="UP000005239">
    <property type="component" value="Unassembled WGS sequence"/>
</dbReference>
<protein>
    <submittedName>
        <fullName evidence="1">Uncharacterized protein</fullName>
    </submittedName>
</protein>
<dbReference type="AlphaFoldDB" id="A0A2A6CRU7"/>
<sequence length="138" mass="15198">MKRRLPVFRILGAVDDWLGFGSTDYTVNVEKKGYLWSLQQLPPQFLPTHSFERLETVLTAHERAGALRRVQTSRDVERQCESERVRTASSVRSCTFAIARGGAVALPVAENDGKNEGGKSLPSADPVADPRGPFSGQQ</sequence>
<reference evidence="2" key="1">
    <citation type="journal article" date="2008" name="Nat. Genet.">
        <title>The Pristionchus pacificus genome provides a unique perspective on nematode lifestyle and parasitism.</title>
        <authorList>
            <person name="Dieterich C."/>
            <person name="Clifton S.W."/>
            <person name="Schuster L.N."/>
            <person name="Chinwalla A."/>
            <person name="Delehaunty K."/>
            <person name="Dinkelacker I."/>
            <person name="Fulton L."/>
            <person name="Fulton R."/>
            <person name="Godfrey J."/>
            <person name="Minx P."/>
            <person name="Mitreva M."/>
            <person name="Roeseler W."/>
            <person name="Tian H."/>
            <person name="Witte H."/>
            <person name="Yang S.P."/>
            <person name="Wilson R.K."/>
            <person name="Sommer R.J."/>
        </authorList>
    </citation>
    <scope>NUCLEOTIDE SEQUENCE [LARGE SCALE GENOMIC DNA]</scope>
    <source>
        <strain evidence="2">PS312</strain>
    </source>
</reference>
<accession>A0A2A6CRU7</accession>
<dbReference type="EnsemblMetazoa" id="PPA30672.1">
    <property type="protein sequence ID" value="PPA30672.1"/>
    <property type="gene ID" value="WBGene00203538"/>
</dbReference>
<organism evidence="1 2">
    <name type="scientific">Pristionchus pacificus</name>
    <name type="common">Parasitic nematode worm</name>
    <dbReference type="NCBI Taxonomy" id="54126"/>
    <lineage>
        <taxon>Eukaryota</taxon>
        <taxon>Metazoa</taxon>
        <taxon>Ecdysozoa</taxon>
        <taxon>Nematoda</taxon>
        <taxon>Chromadorea</taxon>
        <taxon>Rhabditida</taxon>
        <taxon>Rhabditina</taxon>
        <taxon>Diplogasteromorpha</taxon>
        <taxon>Diplogasteroidea</taxon>
        <taxon>Neodiplogasteridae</taxon>
        <taxon>Pristionchus</taxon>
    </lineage>
</organism>
<keyword evidence="2" id="KW-1185">Reference proteome</keyword>
<evidence type="ECO:0000313" key="2">
    <source>
        <dbReference type="Proteomes" id="UP000005239"/>
    </source>
</evidence>
<evidence type="ECO:0000313" key="1">
    <source>
        <dbReference type="EnsemblMetazoa" id="PPA30672.1"/>
    </source>
</evidence>
<proteinExistence type="predicted"/>